<reference evidence="2" key="1">
    <citation type="journal article" date="2014" name="Int. J. Syst. Evol. Microbiol.">
        <title>Complete genome sequence of Corynebacterium casei LMG S-19264T (=DSM 44701T), isolated from a smear-ripened cheese.</title>
        <authorList>
            <consortium name="US DOE Joint Genome Institute (JGI-PGF)"/>
            <person name="Walter F."/>
            <person name="Albersmeier A."/>
            <person name="Kalinowski J."/>
            <person name="Ruckert C."/>
        </authorList>
    </citation>
    <scope>NUCLEOTIDE SEQUENCE</scope>
    <source>
        <strain evidence="2">JCM 4434</strain>
    </source>
</reference>
<name>A0A1E7MZX7_KITAU</name>
<gene>
    <name evidence="2" type="ORF">GCM10010502_26380</name>
    <name evidence="3" type="ORF">HS99_0011070</name>
</gene>
<reference evidence="4" key="4">
    <citation type="submission" date="2016-08" db="EMBL/GenBank/DDBJ databases">
        <title>Sequencing, assembly and comparative genomics of S. aureofaciens ATCC 10762.</title>
        <authorList>
            <person name="Gradnigo J.S."/>
            <person name="Johnson N."/>
            <person name="Somerville G.A."/>
        </authorList>
    </citation>
    <scope>NUCLEOTIDE SEQUENCE [LARGE SCALE GENOMIC DNA]</scope>
    <source>
        <strain evidence="4">ATCC 10762 / DSM 40127 / CCM 3239 / JCM 4008 / LMG 5968 / NBRC 12843 / NCIMB 8234 / A-377</strain>
    </source>
</reference>
<organism evidence="3 4">
    <name type="scientific">Kitasatospora aureofaciens</name>
    <name type="common">Streptomyces aureofaciens</name>
    <dbReference type="NCBI Taxonomy" id="1894"/>
    <lineage>
        <taxon>Bacteria</taxon>
        <taxon>Bacillati</taxon>
        <taxon>Actinomycetota</taxon>
        <taxon>Actinomycetes</taxon>
        <taxon>Kitasatosporales</taxon>
        <taxon>Streptomycetaceae</taxon>
        <taxon>Kitasatospora</taxon>
    </lineage>
</organism>
<feature type="domain" description="Putative zinc-finger" evidence="1">
    <location>
        <begin position="3"/>
        <end position="37"/>
    </location>
</feature>
<dbReference type="KEGG" id="kau:B6264_01915"/>
<dbReference type="Proteomes" id="UP000610124">
    <property type="component" value="Unassembled WGS sequence"/>
</dbReference>
<dbReference type="EMBL" id="BMUB01000005">
    <property type="protein sequence ID" value="GGU73423.1"/>
    <property type="molecule type" value="Genomic_DNA"/>
</dbReference>
<proteinExistence type="predicted"/>
<reference evidence="2" key="5">
    <citation type="submission" date="2020-09" db="EMBL/GenBank/DDBJ databases">
        <authorList>
            <person name="Sun Q."/>
            <person name="Ohkuma M."/>
        </authorList>
    </citation>
    <scope>NUCLEOTIDE SEQUENCE</scope>
    <source>
        <strain evidence="2">JCM 4434</strain>
    </source>
</reference>
<accession>A0A8H9HLD6</accession>
<keyword evidence="4" id="KW-1185">Reference proteome</keyword>
<evidence type="ECO:0000313" key="2">
    <source>
        <dbReference type="EMBL" id="GGU73423.1"/>
    </source>
</evidence>
<reference evidence="3 4" key="2">
    <citation type="submission" date="2014-07" db="EMBL/GenBank/DDBJ databases">
        <authorList>
            <person name="Zhang J.E."/>
            <person name="Yang H."/>
            <person name="Guo J."/>
            <person name="Deng Z."/>
            <person name="Luo H."/>
            <person name="Luo M."/>
            <person name="Zhao B."/>
        </authorList>
    </citation>
    <scope>NUCLEOTIDE SEQUENCE [LARGE SCALE GENOMIC DNA]</scope>
    <source>
        <strain evidence="3">ATCC 10762</strain>
        <strain evidence="4">ATCC 10762 / DSM 40127 / CCM 3239 / JCM 4008 / LMG 5968 / NBRC 12843 / NCIMB 8234 / A-377</strain>
    </source>
</reference>
<dbReference type="Pfam" id="PF13490">
    <property type="entry name" value="zf-HC2"/>
    <property type="match status" value="1"/>
</dbReference>
<dbReference type="Proteomes" id="UP000037395">
    <property type="component" value="Unassembled WGS sequence"/>
</dbReference>
<sequence length="88" mass="9335">MRCAQFRTALSARLDGEPSGLPGTRLDKHLARCTGCRDWLERAERLRDQVSAAAADGPSEAWAAGLSARLGGDAASGRAPEGRQTAER</sequence>
<dbReference type="OrthoDB" id="5197868at2"/>
<accession>A0A1E7MZX7</accession>
<evidence type="ECO:0000313" key="3">
    <source>
        <dbReference type="EMBL" id="OEV33989.1"/>
    </source>
</evidence>
<dbReference type="RefSeq" id="WP_043388024.1">
    <property type="nucleotide sequence ID" value="NZ_BMUB01000005.1"/>
</dbReference>
<comment type="caution">
    <text evidence="3">The sequence shown here is derived from an EMBL/GenBank/DDBJ whole genome shotgun (WGS) entry which is preliminary data.</text>
</comment>
<dbReference type="AlphaFoldDB" id="A0A1E7MZX7"/>
<evidence type="ECO:0000313" key="4">
    <source>
        <dbReference type="Proteomes" id="UP000037395"/>
    </source>
</evidence>
<dbReference type="InterPro" id="IPR027383">
    <property type="entry name" value="Znf_put"/>
</dbReference>
<reference evidence="3" key="3">
    <citation type="submission" date="2016-08" db="EMBL/GenBank/DDBJ databases">
        <title>Sequencing, Assembly and Comparative Genomics of S. aureofaciens ATCC 10762.</title>
        <authorList>
            <person name="Gradnigo J.S."/>
            <person name="Johnson N."/>
            <person name="Somerville G.A."/>
        </authorList>
    </citation>
    <scope>NUCLEOTIDE SEQUENCE [LARGE SCALE GENOMIC DNA]</scope>
    <source>
        <strain evidence="3">ATCC 10762</strain>
    </source>
</reference>
<dbReference type="EMBL" id="JPRF03000054">
    <property type="protein sequence ID" value="OEV33989.1"/>
    <property type="molecule type" value="Genomic_DNA"/>
</dbReference>
<protein>
    <recommendedName>
        <fullName evidence="1">Putative zinc-finger domain-containing protein</fullName>
    </recommendedName>
</protein>
<dbReference type="GeneID" id="97485741"/>
<evidence type="ECO:0000259" key="1">
    <source>
        <dbReference type="Pfam" id="PF13490"/>
    </source>
</evidence>